<dbReference type="Pfam" id="PF13602">
    <property type="entry name" value="ADH_zinc_N_2"/>
    <property type="match status" value="1"/>
</dbReference>
<keyword evidence="4" id="KW-0521">NADP</keyword>
<reference evidence="12 13" key="1">
    <citation type="journal article" date="2018" name="Mol. Ecol.">
        <title>The obligate alkalophilic soda-lake fungus Sodiomyces alkalinus has shifted to a protein diet.</title>
        <authorList>
            <person name="Grum-Grzhimaylo A.A."/>
            <person name="Falkoski D.L."/>
            <person name="van den Heuvel J."/>
            <person name="Valero-Jimenez C.A."/>
            <person name="Min B."/>
            <person name="Choi I.G."/>
            <person name="Lipzen A."/>
            <person name="Daum C.G."/>
            <person name="Aanen D.K."/>
            <person name="Tsang A."/>
            <person name="Henrissat B."/>
            <person name="Bilanenko E.N."/>
            <person name="de Vries R.P."/>
            <person name="van Kan J.A.L."/>
            <person name="Grigoriev I.V."/>
            <person name="Debets A.J.M."/>
        </authorList>
    </citation>
    <scope>NUCLEOTIDE SEQUENCE [LARGE SCALE GENOMIC DNA]</scope>
    <source>
        <strain evidence="12 13">F11</strain>
    </source>
</reference>
<dbReference type="SUPFAM" id="SSF55048">
    <property type="entry name" value="Probable ACP-binding domain of malonyl-CoA ACP transacylase"/>
    <property type="match status" value="1"/>
</dbReference>
<dbReference type="InterPro" id="IPR049552">
    <property type="entry name" value="PKS_DH_N"/>
</dbReference>
<dbReference type="RefSeq" id="XP_028466708.1">
    <property type="nucleotide sequence ID" value="XM_028608731.1"/>
</dbReference>
<dbReference type="InterPro" id="IPR016035">
    <property type="entry name" value="Acyl_Trfase/lysoPLipase"/>
</dbReference>
<evidence type="ECO:0000256" key="3">
    <source>
        <dbReference type="ARBA" id="ARBA00022679"/>
    </source>
</evidence>
<dbReference type="GO" id="GO:0008168">
    <property type="term" value="F:methyltransferase activity"/>
    <property type="evidence" value="ECO:0007669"/>
    <property type="project" value="UniProtKB-KW"/>
</dbReference>
<dbReference type="Pfam" id="PF02801">
    <property type="entry name" value="Ketoacyl-synt_C"/>
    <property type="match status" value="1"/>
</dbReference>
<dbReference type="STRING" id="1314773.A0A3N2PWP4"/>
<dbReference type="SMART" id="SM00823">
    <property type="entry name" value="PKS_PP"/>
    <property type="match status" value="1"/>
</dbReference>
<dbReference type="Gene3D" id="3.40.47.10">
    <property type="match status" value="1"/>
</dbReference>
<dbReference type="PROSITE" id="PS50075">
    <property type="entry name" value="CARRIER"/>
    <property type="match status" value="1"/>
</dbReference>
<dbReference type="Gene3D" id="3.10.129.110">
    <property type="entry name" value="Polyketide synthase dehydratase"/>
    <property type="match status" value="1"/>
</dbReference>
<dbReference type="Gene3D" id="3.40.366.10">
    <property type="entry name" value="Malonyl-Coenzyme A Acyl Carrier Protein, domain 2"/>
    <property type="match status" value="1"/>
</dbReference>
<dbReference type="InterPro" id="IPR020806">
    <property type="entry name" value="PKS_PP-bd"/>
</dbReference>
<dbReference type="GeneID" id="39577209"/>
<evidence type="ECO:0000256" key="1">
    <source>
        <dbReference type="ARBA" id="ARBA00022450"/>
    </source>
</evidence>
<evidence type="ECO:0000256" key="6">
    <source>
        <dbReference type="ARBA" id="ARBA00023268"/>
    </source>
</evidence>
<dbReference type="InterPro" id="IPR020807">
    <property type="entry name" value="PKS_DH"/>
</dbReference>
<feature type="domain" description="PKS/mFAS DH" evidence="11">
    <location>
        <begin position="973"/>
        <end position="1295"/>
    </location>
</feature>
<dbReference type="InterPro" id="IPR016039">
    <property type="entry name" value="Thiolase-like"/>
</dbReference>
<keyword evidence="1" id="KW-0596">Phosphopantetheine</keyword>
<dbReference type="Pfam" id="PF23114">
    <property type="entry name" value="NAD-bd_HRPKS_sdrA"/>
    <property type="match status" value="1"/>
</dbReference>
<dbReference type="SMART" id="SM00822">
    <property type="entry name" value="PKS_KR"/>
    <property type="match status" value="1"/>
</dbReference>
<evidence type="ECO:0000313" key="12">
    <source>
        <dbReference type="EMBL" id="ROT38902.1"/>
    </source>
</evidence>
<evidence type="ECO:0000256" key="8">
    <source>
        <dbReference type="PROSITE-ProRule" id="PRU01363"/>
    </source>
</evidence>
<keyword evidence="3" id="KW-0808">Transferase</keyword>
<evidence type="ECO:0000259" key="10">
    <source>
        <dbReference type="PROSITE" id="PS52004"/>
    </source>
</evidence>
<dbReference type="InterPro" id="IPR016036">
    <property type="entry name" value="Malonyl_transacylase_ACP-bd"/>
</dbReference>
<dbReference type="PROSITE" id="PS00606">
    <property type="entry name" value="KS3_1"/>
    <property type="match status" value="1"/>
</dbReference>
<dbReference type="Pfam" id="PF08240">
    <property type="entry name" value="ADH_N"/>
    <property type="match status" value="1"/>
</dbReference>
<dbReference type="OrthoDB" id="329835at2759"/>
<dbReference type="Pfam" id="PF08659">
    <property type="entry name" value="KR"/>
    <property type="match status" value="1"/>
</dbReference>
<dbReference type="InterPro" id="IPR020841">
    <property type="entry name" value="PKS_Beta-ketoAc_synthase_dom"/>
</dbReference>
<evidence type="ECO:0000256" key="4">
    <source>
        <dbReference type="ARBA" id="ARBA00022857"/>
    </source>
</evidence>
<dbReference type="SUPFAM" id="SSF50129">
    <property type="entry name" value="GroES-like"/>
    <property type="match status" value="1"/>
</dbReference>
<dbReference type="Pfam" id="PF16197">
    <property type="entry name" value="KAsynt_C_assoc"/>
    <property type="match status" value="1"/>
</dbReference>
<dbReference type="InterPro" id="IPR018201">
    <property type="entry name" value="Ketoacyl_synth_AS"/>
</dbReference>
<feature type="active site" description="Proton acceptor; for dehydratase activity" evidence="8">
    <location>
        <position position="1005"/>
    </location>
</feature>
<dbReference type="InterPro" id="IPR013968">
    <property type="entry name" value="PKS_KR"/>
</dbReference>
<dbReference type="Pfam" id="PF14765">
    <property type="entry name" value="PS-DH"/>
    <property type="match status" value="1"/>
</dbReference>
<feature type="region of interest" description="N-terminal hotdog fold" evidence="8">
    <location>
        <begin position="973"/>
        <end position="1117"/>
    </location>
</feature>
<dbReference type="InterPro" id="IPR057326">
    <property type="entry name" value="KR_dom"/>
</dbReference>
<dbReference type="InterPro" id="IPR014030">
    <property type="entry name" value="Ketoacyl_synth_N"/>
</dbReference>
<dbReference type="SUPFAM" id="SSF52151">
    <property type="entry name" value="FabD/lysophospholipase-like"/>
    <property type="match status" value="1"/>
</dbReference>
<dbReference type="SUPFAM" id="SSF47336">
    <property type="entry name" value="ACP-like"/>
    <property type="match status" value="1"/>
</dbReference>
<dbReference type="GO" id="GO:0031177">
    <property type="term" value="F:phosphopantetheine binding"/>
    <property type="evidence" value="ECO:0007669"/>
    <property type="project" value="InterPro"/>
</dbReference>
<dbReference type="EMBL" id="ML119054">
    <property type="protein sequence ID" value="ROT38902.1"/>
    <property type="molecule type" value="Genomic_DNA"/>
</dbReference>
<dbReference type="CDD" id="cd00833">
    <property type="entry name" value="PKS"/>
    <property type="match status" value="1"/>
</dbReference>
<organism evidence="12 13">
    <name type="scientific">Sodiomyces alkalinus (strain CBS 110278 / VKM F-3762 / F11)</name>
    <name type="common">Alkaliphilic filamentous fungus</name>
    <dbReference type="NCBI Taxonomy" id="1314773"/>
    <lineage>
        <taxon>Eukaryota</taxon>
        <taxon>Fungi</taxon>
        <taxon>Dikarya</taxon>
        <taxon>Ascomycota</taxon>
        <taxon>Pezizomycotina</taxon>
        <taxon>Sordariomycetes</taxon>
        <taxon>Hypocreomycetidae</taxon>
        <taxon>Glomerellales</taxon>
        <taxon>Plectosphaerellaceae</taxon>
        <taxon>Sodiomyces</taxon>
    </lineage>
</organism>
<dbReference type="InterPro" id="IPR001227">
    <property type="entry name" value="Ac_transferase_dom_sf"/>
</dbReference>
<dbReference type="InterPro" id="IPR011032">
    <property type="entry name" value="GroES-like_sf"/>
</dbReference>
<dbReference type="CDD" id="cd05195">
    <property type="entry name" value="enoyl_red"/>
    <property type="match status" value="1"/>
</dbReference>
<keyword evidence="2" id="KW-0597">Phosphoprotein</keyword>
<feature type="domain" description="Carrier" evidence="9">
    <location>
        <begin position="2361"/>
        <end position="2443"/>
    </location>
</feature>
<dbReference type="GO" id="GO:0006633">
    <property type="term" value="P:fatty acid biosynthetic process"/>
    <property type="evidence" value="ECO:0007669"/>
    <property type="project" value="InterPro"/>
</dbReference>
<proteinExistence type="predicted"/>
<evidence type="ECO:0000256" key="7">
    <source>
        <dbReference type="ARBA" id="ARBA00023315"/>
    </source>
</evidence>
<dbReference type="InterPro" id="IPR013154">
    <property type="entry name" value="ADH-like_N"/>
</dbReference>
<dbReference type="PROSITE" id="PS52004">
    <property type="entry name" value="KS3_2"/>
    <property type="match status" value="1"/>
</dbReference>
<dbReference type="InterPro" id="IPR036736">
    <property type="entry name" value="ACP-like_sf"/>
</dbReference>
<feature type="active site" description="Proton donor; for dehydratase activity" evidence="8">
    <location>
        <position position="1196"/>
    </location>
</feature>
<dbReference type="Gene3D" id="3.90.180.10">
    <property type="entry name" value="Medium-chain alcohol dehydrogenases, catalytic domain"/>
    <property type="match status" value="1"/>
</dbReference>
<evidence type="ECO:0000259" key="9">
    <source>
        <dbReference type="PROSITE" id="PS50075"/>
    </source>
</evidence>
<dbReference type="InterPro" id="IPR014043">
    <property type="entry name" value="Acyl_transferase_dom"/>
</dbReference>
<dbReference type="InterPro" id="IPR042104">
    <property type="entry name" value="PKS_dehydratase_sf"/>
</dbReference>
<dbReference type="SMART" id="SM00826">
    <property type="entry name" value="PKS_DH"/>
    <property type="match status" value="1"/>
</dbReference>
<dbReference type="FunFam" id="3.40.50.720:FF:000209">
    <property type="entry name" value="Polyketide synthase Pks12"/>
    <property type="match status" value="1"/>
</dbReference>
<dbReference type="InterPro" id="IPR014031">
    <property type="entry name" value="Ketoacyl_synth_C"/>
</dbReference>
<keyword evidence="13" id="KW-1185">Reference proteome</keyword>
<gene>
    <name evidence="12" type="ORF">SODALDRAFT_294005</name>
</gene>
<feature type="region of interest" description="C-terminal hotdog fold" evidence="8">
    <location>
        <begin position="1130"/>
        <end position="1295"/>
    </location>
</feature>
<keyword evidence="5" id="KW-0560">Oxidoreductase</keyword>
<evidence type="ECO:0000259" key="11">
    <source>
        <dbReference type="PROSITE" id="PS52019"/>
    </source>
</evidence>
<feature type="domain" description="Ketosynthase family 3 (KS3)" evidence="10">
    <location>
        <begin position="42"/>
        <end position="463"/>
    </location>
</feature>
<dbReference type="GO" id="GO:1901336">
    <property type="term" value="P:lactone biosynthetic process"/>
    <property type="evidence" value="ECO:0007669"/>
    <property type="project" value="UniProtKB-ARBA"/>
</dbReference>
<dbReference type="SUPFAM" id="SSF53901">
    <property type="entry name" value="Thiolase-like"/>
    <property type="match status" value="1"/>
</dbReference>
<protein>
    <submittedName>
        <fullName evidence="12">Polyketide synthase</fullName>
    </submittedName>
</protein>
<dbReference type="InterPro" id="IPR009081">
    <property type="entry name" value="PP-bd_ACP"/>
</dbReference>
<keyword evidence="6" id="KW-0511">Multifunctional enzyme</keyword>
<dbReference type="GO" id="GO:0004315">
    <property type="term" value="F:3-oxoacyl-[acyl-carrier-protein] synthase activity"/>
    <property type="evidence" value="ECO:0007669"/>
    <property type="project" value="InterPro"/>
</dbReference>
<dbReference type="SMART" id="SM00827">
    <property type="entry name" value="PKS_AT"/>
    <property type="match status" value="1"/>
</dbReference>
<dbReference type="InterPro" id="IPR049900">
    <property type="entry name" value="PKS_mFAS_DH"/>
</dbReference>
<dbReference type="SMART" id="SM00825">
    <property type="entry name" value="PKS_KS"/>
    <property type="match status" value="1"/>
</dbReference>
<dbReference type="Pfam" id="PF00109">
    <property type="entry name" value="ketoacyl-synt"/>
    <property type="match status" value="1"/>
</dbReference>
<dbReference type="PANTHER" id="PTHR43775:SF50">
    <property type="entry name" value="HIGHLY REDUCING POLYKETIDE SYNTHASE SRDA"/>
    <property type="match status" value="1"/>
</dbReference>
<evidence type="ECO:0000313" key="13">
    <source>
        <dbReference type="Proteomes" id="UP000272025"/>
    </source>
</evidence>
<dbReference type="SMART" id="SM00829">
    <property type="entry name" value="PKS_ER"/>
    <property type="match status" value="1"/>
</dbReference>
<dbReference type="GO" id="GO:0016491">
    <property type="term" value="F:oxidoreductase activity"/>
    <property type="evidence" value="ECO:0007669"/>
    <property type="project" value="UniProtKB-KW"/>
</dbReference>
<dbReference type="Pfam" id="PF21089">
    <property type="entry name" value="PKS_DH_N"/>
    <property type="match status" value="1"/>
</dbReference>
<evidence type="ECO:0000256" key="2">
    <source>
        <dbReference type="ARBA" id="ARBA00022553"/>
    </source>
</evidence>
<dbReference type="InterPro" id="IPR049551">
    <property type="entry name" value="PKS_DH_C"/>
</dbReference>
<evidence type="ECO:0000256" key="5">
    <source>
        <dbReference type="ARBA" id="ARBA00023002"/>
    </source>
</evidence>
<dbReference type="Pfam" id="PF00698">
    <property type="entry name" value="Acyl_transf_1"/>
    <property type="match status" value="1"/>
</dbReference>
<dbReference type="Proteomes" id="UP000272025">
    <property type="component" value="Unassembled WGS sequence"/>
</dbReference>
<dbReference type="InterPro" id="IPR056501">
    <property type="entry name" value="NAD-bd_HRPKS_sdrA"/>
</dbReference>
<dbReference type="Gene3D" id="3.40.50.720">
    <property type="entry name" value="NAD(P)-binding Rossmann-like Domain"/>
    <property type="match status" value="2"/>
</dbReference>
<dbReference type="PANTHER" id="PTHR43775">
    <property type="entry name" value="FATTY ACID SYNTHASE"/>
    <property type="match status" value="1"/>
</dbReference>
<sequence length="2448" mass="265885">MASSDVIVVDSSAASTGSGDMVRVSVENKAYGGDADSTFSNIDPPVIVGAACRLPGDIHSPSALWDFMVEKKSAQGPIPPERYNIDGFYDKVSRSGTTNVPGGYFINEDVRDFDNTFFGINNLEATYMDPQQRKLLEVVYECLASAGTTMESVSGSNTGVYVANFSVDYQPLMIRDPDYLHRYISTGSGATIMSNRISHIFNLHGPSFTIDTACSSSIYALHQALNAMKASDCESVIVASSNLMLSPELHVAAAKSGVLSPTGTCHTFDASADGYGRAEGINAVYIKRLSAALRDGNPIRAVIRGSAVNASGRTPGIALPSGKLQEVVMRKAYTDAGLDFTGTDYVECHGTGTNVGDPIEVDSVGRCFSPREGPPLLIGSVKTNVGHSEGASGLTSILKVMQAFEKGKIPPSQGIVKLNPKLILKERNLKVAQEVEDWPRALRRASINSFGYGGANAHVVLECPKSYLGEDYQVNFGHANEDSETQEEGKLVVLPLSASSPKALETLVQQITKTVTQIGDEKTLQSLAHTLTKGRDHMRQRSFVLAKMEGSSGKVVEEMADGPLTKPTADSLPYGFVFTGQGAQYAGMAKELLLKSQHFRDTIHRLDAVLQALPKGHAPDWTLEQTILLDAAESRINEVTRSQPICTAVQVGIIDLLRTWNVQPTYVVGHSSGEIAAAYAAGLLTSTQAILAAYFRGFAVGDLTSKGAMMAAGLAPEAAKLLIEDKGLVGQVRVACVNSPESVTLSGTPDGIEALREHLQGENKFARKLETGGRAYHSHMMEEIGQRYEDLLAPFFTASNGPTAASASEAGIVTMFSSVGHGSENLKVLDSQTYFPAYWRENLEQPVQFSGALANLLAAGKKAVHLVEIGPHAALKGPIKQIRTGLGLKEEAVPYSPTLVRGKDADFCLKALSGALFTNGLLTLNWDAVNSLPESGLRTLYDLAPYPWDYSRGLLWSEPRASAEMRRRKYVRHELLGTQALTGNGIDYTWRNLLRLSETPWLRDHKLEDQIVFPATGYMAIAIEAVLQVTDSKKKPADQLAFEFRNVNISAALNIPDEERDIFSIEKDLEVHTTMSPRKISTANRSVDWYDFSVSSWLDGNTTVHCTGSIRLDEPRKASSGVKLQSTDSFDTWPTSRWYKKWHEEGLCFGPTFQSLNSLRTDAGRGRREAIGVTRLQPPVARESTTYYPVHPITIDAVLQTSILSTTAGHMPSLKTWLPVFIGECRIQPPQGGLVADANGEVGSQFEVECEIHSRSEETGLSSRKIDSTLWDSHGVPVVDFKGGRMALYNGKTTPVDATNGDNPANKFAQREPTLRVRWKPDVLRLRPETESRLKKYVAEFVDQQPDDVRDDETLAIIGTLLDLAGHKNPRMRVLELEGDAFGYKAKQWQSMLDKDTSFSRCRSWDTATMADGKVSVEGEGGEGPFDVLLVPTHAASKRFWDEMAGHIEELVSEHGVVITRKSESAVAELKFAGFEVLDVGKKILLAKRPLLTTDLTGRNALIVRADNASPAVTDLANALATHLQKKAGVSRVSIIKLSQLDNTKIAESDICVSLLETEAEFLATMSPQNMNRLRAMTDKATDLLWLTGANMLGSSPDPNLTLSSGLSRSLMLEQPTLRWSVVDVGELQALDVATACDNALKALVVKYDKDDCEFIEKNGVLYVSRYGPDFGVNSLFRQRVGLQQEKQTRTLAELGSARLAIDRVGVMDTLHFQEVSEPGSGKGPAAGHVDIQVKAVGLNAKDVQAMAGRLDGRGNTTAFDFSGVVTAVGKDVDNVQVGDRVAAFAPHHLGTTVTVPARSVLKMLDHEEFSVVPTLLLVYGTALYALNERAKLRPGETILIHAGSGGLGIAAITLAQRLGAVVYTTVGSQAKRDYLINKLGVLPSHIFSSRDASFVPGIMKATGGRGADVVVNSLVGDLMHESWRCLANFGRFVELGKRELVDVGKLDMGVFLRNTTFTALDLSELYYAEDPYYRAIWDRLMAETLDLYRSNAIQPLPTKVFDASQVVEAYRYFADKERVGKVVISMEDQHSRVPVKPATYLSVFDSEKVYLMIGCLGGLGRSLSRWMMQRGARHFVFLGRSGADKPSARQLVTRLEEAGATVEVVRGDVSQAEHVTASVEACINSGRRIGGIIQAAMGLHEALFTRMPNEAWHTGIAPKWQGTWNLQNALQVHVDKDKKNEPDFFLLTSSVSGTVGTATESNYCSANGFLDAFAHWRRSRGQACVSIGLGMISEVGYLHENPEIEALLLRKGIQPLNEEEMLQVVDLALSSEPRRSMSEAHMLTGLEPAAIRELTAKGFDVTTHGVLVEARASVLLASLLAEKEASESPQQGAAASAVASAAPWFKEIPAALSATFAPEADAETRGAAILRLVKSRFSNLILMATDQIGDTSPLPSFGVDSMIASEFRSWFWSAFRVDIPFLEIMSPQTSVAVLAEKVDAKLSAPAS</sequence>
<dbReference type="SUPFAM" id="SSF51735">
    <property type="entry name" value="NAD(P)-binding Rossmann-fold domains"/>
    <property type="match status" value="2"/>
</dbReference>
<dbReference type="GO" id="GO:0004312">
    <property type="term" value="F:fatty acid synthase activity"/>
    <property type="evidence" value="ECO:0007669"/>
    <property type="project" value="TreeGrafter"/>
</dbReference>
<dbReference type="InterPro" id="IPR036291">
    <property type="entry name" value="NAD(P)-bd_dom_sf"/>
</dbReference>
<dbReference type="InterPro" id="IPR050091">
    <property type="entry name" value="PKS_NRPS_Biosynth_Enz"/>
</dbReference>
<dbReference type="PROSITE" id="PS52019">
    <property type="entry name" value="PKS_MFAS_DH"/>
    <property type="match status" value="1"/>
</dbReference>
<dbReference type="GO" id="GO:0044550">
    <property type="term" value="P:secondary metabolite biosynthetic process"/>
    <property type="evidence" value="ECO:0007669"/>
    <property type="project" value="UniProtKB-ARBA"/>
</dbReference>
<dbReference type="InterPro" id="IPR032821">
    <property type="entry name" value="PKS_assoc"/>
</dbReference>
<name>A0A3N2PWP4_SODAK</name>
<keyword evidence="7" id="KW-0012">Acyltransferase</keyword>
<dbReference type="InterPro" id="IPR020843">
    <property type="entry name" value="ER"/>
</dbReference>
<dbReference type="GO" id="GO:0032259">
    <property type="term" value="P:methylation"/>
    <property type="evidence" value="ECO:0007669"/>
    <property type="project" value="UniProtKB-KW"/>
</dbReference>
<accession>A0A3N2PWP4</accession>